<reference evidence="2 3" key="1">
    <citation type="journal article" date="2016" name="Nat. Commun.">
        <title>Thousands of microbial genomes shed light on interconnected biogeochemical processes in an aquifer system.</title>
        <authorList>
            <person name="Anantharaman K."/>
            <person name="Brown C.T."/>
            <person name="Hug L.A."/>
            <person name="Sharon I."/>
            <person name="Castelle C.J."/>
            <person name="Probst A.J."/>
            <person name="Thomas B.C."/>
            <person name="Singh A."/>
            <person name="Wilkins M.J."/>
            <person name="Karaoz U."/>
            <person name="Brodie E.L."/>
            <person name="Williams K.H."/>
            <person name="Hubbard S.S."/>
            <person name="Banfield J.F."/>
        </authorList>
    </citation>
    <scope>NUCLEOTIDE SEQUENCE [LARGE SCALE GENOMIC DNA]</scope>
</reference>
<dbReference type="Proteomes" id="UP000178851">
    <property type="component" value="Unassembled WGS sequence"/>
</dbReference>
<protein>
    <recommendedName>
        <fullName evidence="1">HEPN domain-containing protein</fullName>
    </recommendedName>
</protein>
<dbReference type="EMBL" id="MGGI01000037">
    <property type="protein sequence ID" value="OGM23773.1"/>
    <property type="molecule type" value="Genomic_DNA"/>
</dbReference>
<evidence type="ECO:0000313" key="3">
    <source>
        <dbReference type="Proteomes" id="UP000178851"/>
    </source>
</evidence>
<dbReference type="SUPFAM" id="SSF81593">
    <property type="entry name" value="Nucleotidyltransferase substrate binding subunit/domain"/>
    <property type="match status" value="1"/>
</dbReference>
<gene>
    <name evidence="2" type="ORF">A2627_05260</name>
</gene>
<comment type="caution">
    <text evidence="2">The sequence shown here is derived from an EMBL/GenBank/DDBJ whole genome shotgun (WGS) entry which is preliminary data.</text>
</comment>
<sequence length="125" mass="14682">MTNIEYWLTSSKDDFDTTEKLFASKKYNHSLFFVHLALEKILKAIIVSKTNKPALPIHDLVRLAESVILKLSEEEKIQLAEISTFNVAARYDDYKLQFYKKATLDYATKWIEIAKKLYSRFEKLI</sequence>
<dbReference type="SMART" id="SM00748">
    <property type="entry name" value="HEPN"/>
    <property type="match status" value="1"/>
</dbReference>
<dbReference type="InterPro" id="IPR007842">
    <property type="entry name" value="HEPN_dom"/>
</dbReference>
<dbReference type="Pfam" id="PF05168">
    <property type="entry name" value="HEPN"/>
    <property type="match status" value="1"/>
</dbReference>
<proteinExistence type="predicted"/>
<evidence type="ECO:0000259" key="1">
    <source>
        <dbReference type="PROSITE" id="PS50910"/>
    </source>
</evidence>
<organism evidence="2 3">
    <name type="scientific">Candidatus Woesebacteria bacterium RIFCSPHIGHO2_01_FULL_39_28</name>
    <dbReference type="NCBI Taxonomy" id="1802496"/>
    <lineage>
        <taxon>Bacteria</taxon>
        <taxon>Candidatus Woeseibacteriota</taxon>
    </lineage>
</organism>
<feature type="domain" description="HEPN" evidence="1">
    <location>
        <begin position="8"/>
        <end position="117"/>
    </location>
</feature>
<dbReference type="Gene3D" id="1.20.120.330">
    <property type="entry name" value="Nucleotidyltransferases domain 2"/>
    <property type="match status" value="1"/>
</dbReference>
<accession>A0A1F7Y8Y7</accession>
<evidence type="ECO:0000313" key="2">
    <source>
        <dbReference type="EMBL" id="OGM23773.1"/>
    </source>
</evidence>
<dbReference type="PROSITE" id="PS50910">
    <property type="entry name" value="HEPN"/>
    <property type="match status" value="1"/>
</dbReference>
<dbReference type="AlphaFoldDB" id="A0A1F7Y8Y7"/>
<name>A0A1F7Y8Y7_9BACT</name>